<protein>
    <submittedName>
        <fullName evidence="1">Uncharacterized protein</fullName>
    </submittedName>
</protein>
<dbReference type="InterPro" id="IPR000477">
    <property type="entry name" value="RT_dom"/>
</dbReference>
<name>A0A6S7IK54_PARCT</name>
<evidence type="ECO:0000313" key="1">
    <source>
        <dbReference type="EMBL" id="CAB4016940.1"/>
    </source>
</evidence>
<evidence type="ECO:0000313" key="2">
    <source>
        <dbReference type="Proteomes" id="UP001152795"/>
    </source>
</evidence>
<dbReference type="AlphaFoldDB" id="A0A6S7IK54"/>
<dbReference type="PANTHER" id="PTHR33332">
    <property type="entry name" value="REVERSE TRANSCRIPTASE DOMAIN-CONTAINING PROTEIN"/>
    <property type="match status" value="1"/>
</dbReference>
<reference evidence="1" key="1">
    <citation type="submission" date="2020-04" db="EMBL/GenBank/DDBJ databases">
        <authorList>
            <person name="Alioto T."/>
            <person name="Alioto T."/>
            <person name="Gomez Garrido J."/>
        </authorList>
    </citation>
    <scope>NUCLEOTIDE SEQUENCE</scope>
    <source>
        <strain evidence="1">A484AB</strain>
    </source>
</reference>
<keyword evidence="2" id="KW-1185">Reference proteome</keyword>
<dbReference type="EMBL" id="CACRXK020009326">
    <property type="protein sequence ID" value="CAB4016940.1"/>
    <property type="molecule type" value="Genomic_DNA"/>
</dbReference>
<dbReference type="OrthoDB" id="8197232at2759"/>
<gene>
    <name evidence="1" type="ORF">PACLA_8A087528</name>
</gene>
<comment type="caution">
    <text evidence="1">The sequence shown here is derived from an EMBL/GenBank/DDBJ whole genome shotgun (WGS) entry which is preliminary data.</text>
</comment>
<organism evidence="1 2">
    <name type="scientific">Paramuricea clavata</name>
    <name type="common">Red gorgonian</name>
    <name type="synonym">Violescent sea-whip</name>
    <dbReference type="NCBI Taxonomy" id="317549"/>
    <lineage>
        <taxon>Eukaryota</taxon>
        <taxon>Metazoa</taxon>
        <taxon>Cnidaria</taxon>
        <taxon>Anthozoa</taxon>
        <taxon>Octocorallia</taxon>
        <taxon>Malacalcyonacea</taxon>
        <taxon>Plexauridae</taxon>
        <taxon>Paramuricea</taxon>
    </lineage>
</organism>
<accession>A0A6S7IK54</accession>
<dbReference type="Proteomes" id="UP001152795">
    <property type="component" value="Unassembled WGS sequence"/>
</dbReference>
<proteinExistence type="predicted"/>
<sequence length="149" mass="16687">MQILHEILLEKMQIYGIKDKAHLLLRSYLTNRTQKCQVNGVVSSEHKVKCGVPQSSILGPLFFLIYINDLSECLNRTKPRLFAEDTNLTASGGTINDVENAANSDLENLRMWLSANKLSLNIAKTEFMLIGSRSLVHTVSDSNSVKHND</sequence>
<dbReference type="Pfam" id="PF00078">
    <property type="entry name" value="RVT_1"/>
    <property type="match status" value="1"/>
</dbReference>
<dbReference type="PROSITE" id="PS50878">
    <property type="entry name" value="RT_POL"/>
    <property type="match status" value="1"/>
</dbReference>